<name>A0AAV4FLV4_9GAST</name>
<proteinExistence type="predicted"/>
<dbReference type="Proteomes" id="UP000762676">
    <property type="component" value="Unassembled WGS sequence"/>
</dbReference>
<sequence>MLHVSLAVVGASPAKIRAPGAIGTITYMVITSAPRGAPAAGTSATACVAITASPAGVAPSVRIILSSSRLPMEDSCQAAEEIPKLAGPIRHMP</sequence>
<organism evidence="1 2">
    <name type="scientific">Elysia marginata</name>
    <dbReference type="NCBI Taxonomy" id="1093978"/>
    <lineage>
        <taxon>Eukaryota</taxon>
        <taxon>Metazoa</taxon>
        <taxon>Spiralia</taxon>
        <taxon>Lophotrochozoa</taxon>
        <taxon>Mollusca</taxon>
        <taxon>Gastropoda</taxon>
        <taxon>Heterobranchia</taxon>
        <taxon>Euthyneura</taxon>
        <taxon>Panpulmonata</taxon>
        <taxon>Sacoglossa</taxon>
        <taxon>Placobranchoidea</taxon>
        <taxon>Plakobranchidae</taxon>
        <taxon>Elysia</taxon>
    </lineage>
</organism>
<evidence type="ECO:0000313" key="1">
    <source>
        <dbReference type="EMBL" id="GFR74292.1"/>
    </source>
</evidence>
<keyword evidence="2" id="KW-1185">Reference proteome</keyword>
<dbReference type="AlphaFoldDB" id="A0AAV4FLV4"/>
<gene>
    <name evidence="1" type="ORF">ElyMa_003888100</name>
</gene>
<comment type="caution">
    <text evidence="1">The sequence shown here is derived from an EMBL/GenBank/DDBJ whole genome shotgun (WGS) entry which is preliminary data.</text>
</comment>
<evidence type="ECO:0000313" key="2">
    <source>
        <dbReference type="Proteomes" id="UP000762676"/>
    </source>
</evidence>
<dbReference type="EMBL" id="BMAT01007928">
    <property type="protein sequence ID" value="GFR74292.1"/>
    <property type="molecule type" value="Genomic_DNA"/>
</dbReference>
<reference evidence="1 2" key="1">
    <citation type="journal article" date="2021" name="Elife">
        <title>Chloroplast acquisition without the gene transfer in kleptoplastic sea slugs, Plakobranchus ocellatus.</title>
        <authorList>
            <person name="Maeda T."/>
            <person name="Takahashi S."/>
            <person name="Yoshida T."/>
            <person name="Shimamura S."/>
            <person name="Takaki Y."/>
            <person name="Nagai Y."/>
            <person name="Toyoda A."/>
            <person name="Suzuki Y."/>
            <person name="Arimoto A."/>
            <person name="Ishii H."/>
            <person name="Satoh N."/>
            <person name="Nishiyama T."/>
            <person name="Hasebe M."/>
            <person name="Maruyama T."/>
            <person name="Minagawa J."/>
            <person name="Obokata J."/>
            <person name="Shigenobu S."/>
        </authorList>
    </citation>
    <scope>NUCLEOTIDE SEQUENCE [LARGE SCALE GENOMIC DNA]</scope>
</reference>
<accession>A0AAV4FLV4</accession>
<protein>
    <submittedName>
        <fullName evidence="1">Uncharacterized protein</fullName>
    </submittedName>
</protein>